<dbReference type="STRING" id="281362.AT959_09005"/>
<name>A0A133XIT3_9RHOO</name>
<dbReference type="CDD" id="cd07043">
    <property type="entry name" value="STAS_anti-anti-sigma_factors"/>
    <property type="match status" value="1"/>
</dbReference>
<accession>A0A133XIT3</accession>
<dbReference type="RefSeq" id="WP_066882645.1">
    <property type="nucleotide sequence ID" value="NZ_LODL01000019.1"/>
</dbReference>
<dbReference type="PROSITE" id="PS50801">
    <property type="entry name" value="STAS"/>
    <property type="match status" value="1"/>
</dbReference>
<dbReference type="SUPFAM" id="SSF52091">
    <property type="entry name" value="SpoIIaa-like"/>
    <property type="match status" value="1"/>
</dbReference>
<dbReference type="PANTHER" id="PTHR35849:SF2">
    <property type="entry name" value="BLR2341 PROTEIN"/>
    <property type="match status" value="1"/>
</dbReference>
<dbReference type="EMBL" id="LODL01000019">
    <property type="protein sequence ID" value="KXB30849.1"/>
    <property type="molecule type" value="Genomic_DNA"/>
</dbReference>
<dbReference type="PANTHER" id="PTHR35849">
    <property type="entry name" value="BLR2341 PROTEIN"/>
    <property type="match status" value="1"/>
</dbReference>
<dbReference type="InterPro" id="IPR052746">
    <property type="entry name" value="MlaB_ABC_Transporter"/>
</dbReference>
<evidence type="ECO:0000259" key="1">
    <source>
        <dbReference type="PROSITE" id="PS50801"/>
    </source>
</evidence>
<evidence type="ECO:0000313" key="2">
    <source>
        <dbReference type="EMBL" id="KXB30849.1"/>
    </source>
</evidence>
<comment type="caution">
    <text evidence="2">The sequence shown here is derived from an EMBL/GenBank/DDBJ whole genome shotgun (WGS) entry which is preliminary data.</text>
</comment>
<feature type="domain" description="STAS" evidence="1">
    <location>
        <begin position="1"/>
        <end position="101"/>
    </location>
</feature>
<protein>
    <submittedName>
        <fullName evidence="2">Anti-sigma B factor antagonist</fullName>
    </submittedName>
</protein>
<dbReference type="Proteomes" id="UP000070186">
    <property type="component" value="Unassembled WGS sequence"/>
</dbReference>
<dbReference type="InterPro" id="IPR002645">
    <property type="entry name" value="STAS_dom"/>
</dbReference>
<dbReference type="Pfam" id="PF13466">
    <property type="entry name" value="STAS_2"/>
    <property type="match status" value="1"/>
</dbReference>
<dbReference type="Gene3D" id="3.30.750.24">
    <property type="entry name" value="STAS domain"/>
    <property type="match status" value="1"/>
</dbReference>
<keyword evidence="3" id="KW-1185">Reference proteome</keyword>
<dbReference type="AlphaFoldDB" id="A0A133XIT3"/>
<dbReference type="InterPro" id="IPR036513">
    <property type="entry name" value="STAS_dom_sf"/>
</dbReference>
<sequence>MPSSQLLSISEDLTIYHALEQKQMLLDALAATDELELNLAQVAEMDTAGLQLLVLLKKESQRACKRLRIVAHSQAVSSVIDFCNMAAEFGDPLVIPAHEAS</sequence>
<organism evidence="2 3">
    <name type="scientific">Dechloromonas denitrificans</name>
    <dbReference type="NCBI Taxonomy" id="281362"/>
    <lineage>
        <taxon>Bacteria</taxon>
        <taxon>Pseudomonadati</taxon>
        <taxon>Pseudomonadota</taxon>
        <taxon>Betaproteobacteria</taxon>
        <taxon>Rhodocyclales</taxon>
        <taxon>Azonexaceae</taxon>
        <taxon>Dechloromonas</taxon>
    </lineage>
</organism>
<gene>
    <name evidence="2" type="ORF">AT959_09005</name>
</gene>
<dbReference type="InterPro" id="IPR058548">
    <property type="entry name" value="MlaB-like_STAS"/>
</dbReference>
<proteinExistence type="predicted"/>
<evidence type="ECO:0000313" key="3">
    <source>
        <dbReference type="Proteomes" id="UP000070186"/>
    </source>
</evidence>
<reference evidence="2 3" key="1">
    <citation type="submission" date="2015-12" db="EMBL/GenBank/DDBJ databases">
        <title>Nitrous oxide reduction kinetics distinguish bacteria harboring typical versus atypical NosZ.</title>
        <authorList>
            <person name="Yoon S."/>
            <person name="Nissen S."/>
            <person name="Park D."/>
            <person name="Sanford R.A."/>
            <person name="Loeffler F.E."/>
        </authorList>
    </citation>
    <scope>NUCLEOTIDE SEQUENCE [LARGE SCALE GENOMIC DNA]</scope>
    <source>
        <strain evidence="2 3">ATCC BAA-841</strain>
    </source>
</reference>